<name>A0A7W7T5D4_9PSEU</name>
<gene>
    <name evidence="1" type="ORF">F4559_004257</name>
</gene>
<reference evidence="1 2" key="1">
    <citation type="submission" date="2020-08" db="EMBL/GenBank/DDBJ databases">
        <title>Sequencing the genomes of 1000 actinobacteria strains.</title>
        <authorList>
            <person name="Klenk H.-P."/>
        </authorList>
    </citation>
    <scope>NUCLEOTIDE SEQUENCE [LARGE SCALE GENOMIC DNA]</scope>
    <source>
        <strain evidence="1 2">DSM 45084</strain>
    </source>
</reference>
<evidence type="ECO:0000313" key="1">
    <source>
        <dbReference type="EMBL" id="MBB4966898.1"/>
    </source>
</evidence>
<keyword evidence="2" id="KW-1185">Reference proteome</keyword>
<protein>
    <submittedName>
        <fullName evidence="1">Uncharacterized protein</fullName>
    </submittedName>
</protein>
<dbReference type="Proteomes" id="UP000542674">
    <property type="component" value="Unassembled WGS sequence"/>
</dbReference>
<evidence type="ECO:0000313" key="2">
    <source>
        <dbReference type="Proteomes" id="UP000542674"/>
    </source>
</evidence>
<dbReference type="EMBL" id="JACHJS010000001">
    <property type="protein sequence ID" value="MBB4966898.1"/>
    <property type="molecule type" value="Genomic_DNA"/>
</dbReference>
<accession>A0A7W7T5D4</accession>
<organism evidence="1 2">
    <name type="scientific">Saccharothrix violaceirubra</name>
    <dbReference type="NCBI Taxonomy" id="413306"/>
    <lineage>
        <taxon>Bacteria</taxon>
        <taxon>Bacillati</taxon>
        <taxon>Actinomycetota</taxon>
        <taxon>Actinomycetes</taxon>
        <taxon>Pseudonocardiales</taxon>
        <taxon>Pseudonocardiaceae</taxon>
        <taxon>Saccharothrix</taxon>
    </lineage>
</organism>
<proteinExistence type="predicted"/>
<dbReference type="AlphaFoldDB" id="A0A7W7T5D4"/>
<sequence length="114" mass="11548">MQFFASEAVGVGNSRSWSGSDGPPCLLAALMPFDEPSCAVGVGSISASSVGAGLAQPGEQEHPLAAVRGADVGGADATPERVIPRFGQVAEYTVESSVAPAKRGDVLHHDERGS</sequence>
<comment type="caution">
    <text evidence="1">The sequence shown here is derived from an EMBL/GenBank/DDBJ whole genome shotgun (WGS) entry which is preliminary data.</text>
</comment>